<dbReference type="EMBL" id="JABSTU010006146">
    <property type="protein sequence ID" value="KAH7934613.1"/>
    <property type="molecule type" value="Genomic_DNA"/>
</dbReference>
<name>A0A9J6CVR1_RHIMP</name>
<dbReference type="AlphaFoldDB" id="A0A9J6CVR1"/>
<comment type="caution">
    <text evidence="2">The sequence shown here is derived from an EMBL/GenBank/DDBJ whole genome shotgun (WGS) entry which is preliminary data.</text>
</comment>
<feature type="compositionally biased region" description="Low complexity" evidence="1">
    <location>
        <begin position="177"/>
        <end position="188"/>
    </location>
</feature>
<feature type="compositionally biased region" description="Low complexity" evidence="1">
    <location>
        <begin position="89"/>
        <end position="101"/>
    </location>
</feature>
<sequence length="311" mass="33385">MCTFISHSAAPVNARAAKAPAVGQADAGSELPRYFLRSQARQLLQGQHVAEKRKLEASENSSGKRRRLETPGISAIGMEGIPSCVHRNASPGSSASSGRPGSSRWLAIQGSVVNLFTLQATPPAQFMYALAIQTSMAASRKESACKRPGKLLSDEEIQELLFQSDIDLSDDDDVLDVPRSSSECSGSSSDDDDEVEDDTPASHNVQGRGPIWKAADTAPVNARAAKAPAVGQADAGSELPRYFLRSHARQLLQGQHLAEKRKLEARESSSGKRRRLESPPEQAKPAEDPEAASPGQRRSQGPPHDERTSFV</sequence>
<evidence type="ECO:0000313" key="3">
    <source>
        <dbReference type="Proteomes" id="UP000821866"/>
    </source>
</evidence>
<keyword evidence="3" id="KW-1185">Reference proteome</keyword>
<reference evidence="2" key="2">
    <citation type="submission" date="2021-09" db="EMBL/GenBank/DDBJ databases">
        <authorList>
            <person name="Jia N."/>
            <person name="Wang J."/>
            <person name="Shi W."/>
            <person name="Du L."/>
            <person name="Sun Y."/>
            <person name="Zhan W."/>
            <person name="Jiang J."/>
            <person name="Wang Q."/>
            <person name="Zhang B."/>
            <person name="Ji P."/>
            <person name="Sakyi L.B."/>
            <person name="Cui X."/>
            <person name="Yuan T."/>
            <person name="Jiang B."/>
            <person name="Yang W."/>
            <person name="Lam T.T.-Y."/>
            <person name="Chang Q."/>
            <person name="Ding S."/>
            <person name="Wang X."/>
            <person name="Zhu J."/>
            <person name="Ruan X."/>
            <person name="Zhao L."/>
            <person name="Wei J."/>
            <person name="Que T."/>
            <person name="Du C."/>
            <person name="Cheng J."/>
            <person name="Dai P."/>
            <person name="Han X."/>
            <person name="Huang E."/>
            <person name="Gao Y."/>
            <person name="Liu J."/>
            <person name="Shao H."/>
            <person name="Ye R."/>
            <person name="Li L."/>
            <person name="Wei W."/>
            <person name="Wang X."/>
            <person name="Wang C."/>
            <person name="Huo Q."/>
            <person name="Li W."/>
            <person name="Guo W."/>
            <person name="Chen H."/>
            <person name="Chen S."/>
            <person name="Zhou L."/>
            <person name="Zhou L."/>
            <person name="Ni X."/>
            <person name="Tian J."/>
            <person name="Zhou Y."/>
            <person name="Sheng Y."/>
            <person name="Liu T."/>
            <person name="Pan Y."/>
            <person name="Xia L."/>
            <person name="Li J."/>
            <person name="Zhao F."/>
            <person name="Cao W."/>
        </authorList>
    </citation>
    <scope>NUCLEOTIDE SEQUENCE</scope>
    <source>
        <strain evidence="2">Rmic-2018</strain>
        <tissue evidence="2">Larvae</tissue>
    </source>
</reference>
<proteinExistence type="predicted"/>
<feature type="compositionally biased region" description="Acidic residues" evidence="1">
    <location>
        <begin position="189"/>
        <end position="199"/>
    </location>
</feature>
<protein>
    <submittedName>
        <fullName evidence="2">Uncharacterized protein</fullName>
    </submittedName>
</protein>
<evidence type="ECO:0000256" key="1">
    <source>
        <dbReference type="SAM" id="MobiDB-lite"/>
    </source>
</evidence>
<gene>
    <name evidence="2" type="ORF">HPB51_029024</name>
</gene>
<dbReference type="Proteomes" id="UP000821866">
    <property type="component" value="Unassembled WGS sequence"/>
</dbReference>
<feature type="compositionally biased region" description="Basic and acidic residues" evidence="1">
    <location>
        <begin position="257"/>
        <end position="270"/>
    </location>
</feature>
<feature type="region of interest" description="Disordered" evidence="1">
    <location>
        <begin position="253"/>
        <end position="311"/>
    </location>
</feature>
<evidence type="ECO:0000313" key="2">
    <source>
        <dbReference type="EMBL" id="KAH7934613.1"/>
    </source>
</evidence>
<feature type="region of interest" description="Disordered" evidence="1">
    <location>
        <begin position="46"/>
        <end position="101"/>
    </location>
</feature>
<feature type="region of interest" description="Disordered" evidence="1">
    <location>
        <begin position="171"/>
        <end position="212"/>
    </location>
</feature>
<reference evidence="2" key="1">
    <citation type="journal article" date="2020" name="Cell">
        <title>Large-Scale Comparative Analyses of Tick Genomes Elucidate Their Genetic Diversity and Vector Capacities.</title>
        <authorList>
            <consortium name="Tick Genome and Microbiome Consortium (TIGMIC)"/>
            <person name="Jia N."/>
            <person name="Wang J."/>
            <person name="Shi W."/>
            <person name="Du L."/>
            <person name="Sun Y."/>
            <person name="Zhan W."/>
            <person name="Jiang J.F."/>
            <person name="Wang Q."/>
            <person name="Zhang B."/>
            <person name="Ji P."/>
            <person name="Bell-Sakyi L."/>
            <person name="Cui X.M."/>
            <person name="Yuan T.T."/>
            <person name="Jiang B.G."/>
            <person name="Yang W.F."/>
            <person name="Lam T.T."/>
            <person name="Chang Q.C."/>
            <person name="Ding S.J."/>
            <person name="Wang X.J."/>
            <person name="Zhu J.G."/>
            <person name="Ruan X.D."/>
            <person name="Zhao L."/>
            <person name="Wei J.T."/>
            <person name="Ye R.Z."/>
            <person name="Que T.C."/>
            <person name="Du C.H."/>
            <person name="Zhou Y.H."/>
            <person name="Cheng J.X."/>
            <person name="Dai P.F."/>
            <person name="Guo W.B."/>
            <person name="Han X.H."/>
            <person name="Huang E.J."/>
            <person name="Li L.F."/>
            <person name="Wei W."/>
            <person name="Gao Y.C."/>
            <person name="Liu J.Z."/>
            <person name="Shao H.Z."/>
            <person name="Wang X."/>
            <person name="Wang C.C."/>
            <person name="Yang T.C."/>
            <person name="Huo Q.B."/>
            <person name="Li W."/>
            <person name="Chen H.Y."/>
            <person name="Chen S.E."/>
            <person name="Zhou L.G."/>
            <person name="Ni X.B."/>
            <person name="Tian J.H."/>
            <person name="Sheng Y."/>
            <person name="Liu T."/>
            <person name="Pan Y.S."/>
            <person name="Xia L.Y."/>
            <person name="Li J."/>
            <person name="Zhao F."/>
            <person name="Cao W.C."/>
        </authorList>
    </citation>
    <scope>NUCLEOTIDE SEQUENCE</scope>
    <source>
        <strain evidence="2">Rmic-2018</strain>
    </source>
</reference>
<organism evidence="2 3">
    <name type="scientific">Rhipicephalus microplus</name>
    <name type="common">Cattle tick</name>
    <name type="synonym">Boophilus microplus</name>
    <dbReference type="NCBI Taxonomy" id="6941"/>
    <lineage>
        <taxon>Eukaryota</taxon>
        <taxon>Metazoa</taxon>
        <taxon>Ecdysozoa</taxon>
        <taxon>Arthropoda</taxon>
        <taxon>Chelicerata</taxon>
        <taxon>Arachnida</taxon>
        <taxon>Acari</taxon>
        <taxon>Parasitiformes</taxon>
        <taxon>Ixodida</taxon>
        <taxon>Ixodoidea</taxon>
        <taxon>Ixodidae</taxon>
        <taxon>Rhipicephalinae</taxon>
        <taxon>Rhipicephalus</taxon>
        <taxon>Boophilus</taxon>
    </lineage>
</organism>
<accession>A0A9J6CVR1</accession>